<accession>A0A2W6MTK6</accession>
<dbReference type="AlphaFoldDB" id="A0A2W6MTK6"/>
<protein>
    <recommendedName>
        <fullName evidence="3">CJH_07325 family protein</fullName>
    </recommendedName>
</protein>
<gene>
    <name evidence="1" type="ORF">B6S12_10110</name>
</gene>
<name>A0A2W6MTK6_9HELI</name>
<evidence type="ECO:0008006" key="3">
    <source>
        <dbReference type="Google" id="ProtNLM"/>
    </source>
</evidence>
<keyword evidence="2" id="KW-1185">Reference proteome</keyword>
<organism evidence="1 2">
    <name type="scientific">Helicobacter valdiviensis</name>
    <dbReference type="NCBI Taxonomy" id="1458358"/>
    <lineage>
        <taxon>Bacteria</taxon>
        <taxon>Pseudomonadati</taxon>
        <taxon>Campylobacterota</taxon>
        <taxon>Epsilonproteobacteria</taxon>
        <taxon>Campylobacterales</taxon>
        <taxon>Helicobacteraceae</taxon>
        <taxon>Helicobacter</taxon>
    </lineage>
</organism>
<dbReference type="EMBL" id="NBIU01000055">
    <property type="protein sequence ID" value="PZT47249.1"/>
    <property type="molecule type" value="Genomic_DNA"/>
</dbReference>
<dbReference type="NCBIfam" id="NF033604">
    <property type="entry name" value="epsi_CJH_07325"/>
    <property type="match status" value="1"/>
</dbReference>
<proteinExistence type="predicted"/>
<reference evidence="1 2" key="1">
    <citation type="submission" date="2017-03" db="EMBL/GenBank/DDBJ databases">
        <title>Genomic and clinical evidence uncovers the enterohepatic species Helicobacter valdiviensis as a potential human intestinal pathogen.</title>
        <authorList>
            <person name="Fresia P."/>
            <person name="Jara R."/>
            <person name="Sierra R."/>
            <person name="Ferres I."/>
            <person name="Greif G."/>
            <person name="Iraola G."/>
            <person name="Collado L."/>
        </authorList>
    </citation>
    <scope>NUCLEOTIDE SEQUENCE [LARGE SCALE GENOMIC DNA]</scope>
    <source>
        <strain evidence="1 2">WBE14</strain>
    </source>
</reference>
<comment type="caution">
    <text evidence="1">The sequence shown here is derived from an EMBL/GenBank/DDBJ whole genome shotgun (WGS) entry which is preliminary data.</text>
</comment>
<dbReference type="Proteomes" id="UP000249746">
    <property type="component" value="Unassembled WGS sequence"/>
</dbReference>
<evidence type="ECO:0000313" key="1">
    <source>
        <dbReference type="EMBL" id="PZT47249.1"/>
    </source>
</evidence>
<dbReference type="RefSeq" id="WP_111230666.1">
    <property type="nucleotide sequence ID" value="NZ_NBIU01000055.1"/>
</dbReference>
<evidence type="ECO:0000313" key="2">
    <source>
        <dbReference type="Proteomes" id="UP000249746"/>
    </source>
</evidence>
<sequence>MLFKKSAKEVVKKMIKEELVKDSYKKVGYINMPCFNTGNTCDVAETTHDDELDKMLRELEKELIEDRKKFKMDEFFANAKF</sequence>